<accession>A0AA37S586</accession>
<dbReference type="InterPro" id="IPR043733">
    <property type="entry name" value="DUF5677"/>
</dbReference>
<protein>
    <submittedName>
        <fullName evidence="1">Uncharacterized protein</fullName>
    </submittedName>
</protein>
<sequence>MKDIKDILTQALYDLYEYESKNGKNTYQEYTEADFRTYVQESVDSILPKLSFYFIDDSILKFNTESDDIFFKSHNKQWGTLIEKLERFISFSVFVGSEINEEFRLSASETNDVMFDVLIKLHARASLASNEILCLIKNGYPDAALSRWRSLYDILVIFISIFTYGPECAEKFYHHHIVDKFNNLNKSKQAKDNYPEKYKDLVVDDDQAKQTEELYNYLLTTYGKKYRFDYGWLDGFVEPSNKNGKITFADIEKTLSLDHYAPYSKIASQNIHASSQSLILNLATNGSSYDQLCVGRSSLGAKVPIEGLTLCMFQITANLLNYFSTKDNKIFLAMLHYHFKNIMNFLSDDKLSLRQNL</sequence>
<evidence type="ECO:0000313" key="1">
    <source>
        <dbReference type="EMBL" id="GLQ04304.1"/>
    </source>
</evidence>
<gene>
    <name evidence="1" type="ORF">GCM10007914_31850</name>
</gene>
<dbReference type="GeneID" id="99694445"/>
<dbReference type="EMBL" id="BSNE01000020">
    <property type="protein sequence ID" value="GLQ04304.1"/>
    <property type="molecule type" value="Genomic_DNA"/>
</dbReference>
<evidence type="ECO:0000313" key="2">
    <source>
        <dbReference type="Proteomes" id="UP001161408"/>
    </source>
</evidence>
<dbReference type="Proteomes" id="UP001161408">
    <property type="component" value="Unassembled WGS sequence"/>
</dbReference>
<proteinExistence type="predicted"/>
<dbReference type="RefSeq" id="WP_147154708.1">
    <property type="nucleotide sequence ID" value="NZ_BJXY01000015.1"/>
</dbReference>
<reference evidence="1" key="2">
    <citation type="submission" date="2023-01" db="EMBL/GenBank/DDBJ databases">
        <title>Draft genome sequence of Pseudoalteromonas tetraodonis strain NBRC 103034.</title>
        <authorList>
            <person name="Sun Q."/>
            <person name="Mori K."/>
        </authorList>
    </citation>
    <scope>NUCLEOTIDE SEQUENCE</scope>
    <source>
        <strain evidence="1">NBRC 103034</strain>
    </source>
</reference>
<keyword evidence="2" id="KW-1185">Reference proteome</keyword>
<reference evidence="1" key="1">
    <citation type="journal article" date="2014" name="Int. J. Syst. Evol. Microbiol.">
        <title>Complete genome sequence of Corynebacterium casei LMG S-19264T (=DSM 44701T), isolated from a smear-ripened cheese.</title>
        <authorList>
            <consortium name="US DOE Joint Genome Institute (JGI-PGF)"/>
            <person name="Walter F."/>
            <person name="Albersmeier A."/>
            <person name="Kalinowski J."/>
            <person name="Ruckert C."/>
        </authorList>
    </citation>
    <scope>NUCLEOTIDE SEQUENCE</scope>
    <source>
        <strain evidence="1">NBRC 103034</strain>
    </source>
</reference>
<organism evidence="1 2">
    <name type="scientific">Pseudoalteromonas tetraodonis GFC</name>
    <dbReference type="NCBI Taxonomy" id="1315271"/>
    <lineage>
        <taxon>Bacteria</taxon>
        <taxon>Pseudomonadati</taxon>
        <taxon>Pseudomonadota</taxon>
        <taxon>Gammaproteobacteria</taxon>
        <taxon>Alteromonadales</taxon>
        <taxon>Pseudoalteromonadaceae</taxon>
        <taxon>Pseudoalteromonas</taxon>
    </lineage>
</organism>
<name>A0AA37S586_9GAMM</name>
<dbReference type="AlphaFoldDB" id="A0AA37S586"/>
<dbReference type="Pfam" id="PF18928">
    <property type="entry name" value="DUF5677"/>
    <property type="match status" value="1"/>
</dbReference>
<comment type="caution">
    <text evidence="1">The sequence shown here is derived from an EMBL/GenBank/DDBJ whole genome shotgun (WGS) entry which is preliminary data.</text>
</comment>